<dbReference type="PANTHER" id="PTHR22726:SF1">
    <property type="entry name" value="METALLOENDOPEPTIDASE OMA1, MITOCHONDRIAL"/>
    <property type="match status" value="1"/>
</dbReference>
<sequence>MNNKSKFLSIILLALVFSCAKNPFTGERTMALVPNSQIFPTAFQQYNQFLSENKVITGTADAKRIETIGMKIKTASERWLNANGHSEYLQGYEWEYKLVDSKEVNAWCMPGGKIVFYTGILPICKDDAGIAAVMGHEVAHALANHGQQRMSAGLIQQLGAVGTQVAVGNKDPQTQALIMQAYGVGSQVGGMLPFSRKHETEADRIGLILMAIAGYDPINAVYVWERMSAASGGQAPPEILSTHPSNESRIKDLTALVPQAKAEAAKFGVVFK</sequence>
<reference evidence="9 10" key="1">
    <citation type="submission" date="2018-06" db="EMBL/GenBank/DDBJ databases">
        <title>Flavobacterium tibetense sp. nov., isolated from a wetland YonghuCo on Tibetan Plateau.</title>
        <authorList>
            <person name="Xing P."/>
            <person name="Phurbu D."/>
            <person name="Lu H."/>
        </authorList>
    </citation>
    <scope>NUCLEOTIDE SEQUENCE [LARGE SCALE GENOMIC DNA]</scope>
    <source>
        <strain evidence="9 10">YH5</strain>
    </source>
</reference>
<feature type="signal peptide" evidence="7">
    <location>
        <begin position="1"/>
        <end position="20"/>
    </location>
</feature>
<dbReference type="InterPro" id="IPR051156">
    <property type="entry name" value="Mito/Outer_Membr_Metalloprot"/>
</dbReference>
<accession>A0A365NYQ8</accession>
<comment type="cofactor">
    <cofactor evidence="6">
        <name>Zn(2+)</name>
        <dbReference type="ChEBI" id="CHEBI:29105"/>
    </cofactor>
    <text evidence="6">Binds 1 zinc ion per subunit.</text>
</comment>
<keyword evidence="4 6" id="KW-0862">Zinc</keyword>
<dbReference type="InterPro" id="IPR001915">
    <property type="entry name" value="Peptidase_M48"/>
</dbReference>
<evidence type="ECO:0000256" key="5">
    <source>
        <dbReference type="ARBA" id="ARBA00023049"/>
    </source>
</evidence>
<dbReference type="GO" id="GO:0016020">
    <property type="term" value="C:membrane"/>
    <property type="evidence" value="ECO:0007669"/>
    <property type="project" value="TreeGrafter"/>
</dbReference>
<comment type="caution">
    <text evidence="9">The sequence shown here is derived from an EMBL/GenBank/DDBJ whole genome shotgun (WGS) entry which is preliminary data.</text>
</comment>
<dbReference type="PROSITE" id="PS51257">
    <property type="entry name" value="PROKAR_LIPOPROTEIN"/>
    <property type="match status" value="1"/>
</dbReference>
<proteinExistence type="inferred from homology"/>
<feature type="chain" id="PRO_5016569366" evidence="7">
    <location>
        <begin position="21"/>
        <end position="272"/>
    </location>
</feature>
<keyword evidence="2" id="KW-0479">Metal-binding</keyword>
<keyword evidence="1 6" id="KW-0645">Protease</keyword>
<protein>
    <submittedName>
        <fullName evidence="9">M48 family peptidase</fullName>
    </submittedName>
</protein>
<dbReference type="EMBL" id="QLST01000021">
    <property type="protein sequence ID" value="RBA27395.1"/>
    <property type="molecule type" value="Genomic_DNA"/>
</dbReference>
<keyword evidence="10" id="KW-1185">Reference proteome</keyword>
<gene>
    <name evidence="9" type="ORF">DPN68_12485</name>
</gene>
<evidence type="ECO:0000313" key="10">
    <source>
        <dbReference type="Proteomes" id="UP000253319"/>
    </source>
</evidence>
<evidence type="ECO:0000256" key="1">
    <source>
        <dbReference type="ARBA" id="ARBA00022670"/>
    </source>
</evidence>
<evidence type="ECO:0000256" key="4">
    <source>
        <dbReference type="ARBA" id="ARBA00022833"/>
    </source>
</evidence>
<organism evidence="9 10">
    <name type="scientific">Flavobacterium tibetense</name>
    <dbReference type="NCBI Taxonomy" id="2233533"/>
    <lineage>
        <taxon>Bacteria</taxon>
        <taxon>Pseudomonadati</taxon>
        <taxon>Bacteroidota</taxon>
        <taxon>Flavobacteriia</taxon>
        <taxon>Flavobacteriales</taxon>
        <taxon>Flavobacteriaceae</taxon>
        <taxon>Flavobacterium</taxon>
    </lineage>
</organism>
<dbReference type="GO" id="GO:0051603">
    <property type="term" value="P:proteolysis involved in protein catabolic process"/>
    <property type="evidence" value="ECO:0007669"/>
    <property type="project" value="TreeGrafter"/>
</dbReference>
<keyword evidence="7" id="KW-0732">Signal</keyword>
<evidence type="ECO:0000256" key="2">
    <source>
        <dbReference type="ARBA" id="ARBA00022723"/>
    </source>
</evidence>
<evidence type="ECO:0000313" key="9">
    <source>
        <dbReference type="EMBL" id="RBA27395.1"/>
    </source>
</evidence>
<dbReference type="AlphaFoldDB" id="A0A365NYQ8"/>
<evidence type="ECO:0000259" key="8">
    <source>
        <dbReference type="Pfam" id="PF01435"/>
    </source>
</evidence>
<dbReference type="PANTHER" id="PTHR22726">
    <property type="entry name" value="METALLOENDOPEPTIDASE OMA1"/>
    <property type="match status" value="1"/>
</dbReference>
<dbReference type="Pfam" id="PF01435">
    <property type="entry name" value="Peptidase_M48"/>
    <property type="match status" value="1"/>
</dbReference>
<dbReference type="Proteomes" id="UP000253319">
    <property type="component" value="Unassembled WGS sequence"/>
</dbReference>
<evidence type="ECO:0000256" key="7">
    <source>
        <dbReference type="SAM" id="SignalP"/>
    </source>
</evidence>
<name>A0A365NYQ8_9FLAO</name>
<dbReference type="RefSeq" id="WP_113989977.1">
    <property type="nucleotide sequence ID" value="NZ_QLST01000021.1"/>
</dbReference>
<dbReference type="GO" id="GO:0004222">
    <property type="term" value="F:metalloendopeptidase activity"/>
    <property type="evidence" value="ECO:0007669"/>
    <property type="project" value="InterPro"/>
</dbReference>
<keyword evidence="3 6" id="KW-0378">Hydrolase</keyword>
<dbReference type="CDD" id="cd07331">
    <property type="entry name" value="M48C_Oma1_like"/>
    <property type="match status" value="1"/>
</dbReference>
<evidence type="ECO:0000256" key="3">
    <source>
        <dbReference type="ARBA" id="ARBA00022801"/>
    </source>
</evidence>
<dbReference type="GO" id="GO:0046872">
    <property type="term" value="F:metal ion binding"/>
    <property type="evidence" value="ECO:0007669"/>
    <property type="project" value="UniProtKB-KW"/>
</dbReference>
<keyword evidence="5 6" id="KW-0482">Metalloprotease</keyword>
<dbReference type="OrthoDB" id="9810445at2"/>
<comment type="similarity">
    <text evidence="6">Belongs to the peptidase M48 family.</text>
</comment>
<dbReference type="Gene3D" id="3.30.2010.10">
    <property type="entry name" value="Metalloproteases ('zincins'), catalytic domain"/>
    <property type="match status" value="1"/>
</dbReference>
<evidence type="ECO:0000256" key="6">
    <source>
        <dbReference type="RuleBase" id="RU003983"/>
    </source>
</evidence>
<feature type="domain" description="Peptidase M48" evidence="8">
    <location>
        <begin position="93"/>
        <end position="255"/>
    </location>
</feature>